<feature type="compositionally biased region" description="Basic residues" evidence="1">
    <location>
        <begin position="129"/>
        <end position="139"/>
    </location>
</feature>
<evidence type="ECO:0000313" key="2">
    <source>
        <dbReference type="EMBL" id="PQM51825.1"/>
    </source>
</evidence>
<dbReference type="Proteomes" id="UP000237911">
    <property type="component" value="Unassembled WGS sequence"/>
</dbReference>
<feature type="compositionally biased region" description="Basic residues" evidence="1">
    <location>
        <begin position="92"/>
        <end position="107"/>
    </location>
</feature>
<gene>
    <name evidence="2" type="ORF">C5U48_12940</name>
</gene>
<dbReference type="AlphaFoldDB" id="A0A9X7IMA4"/>
<feature type="region of interest" description="Disordered" evidence="1">
    <location>
        <begin position="81"/>
        <end position="139"/>
    </location>
</feature>
<evidence type="ECO:0000256" key="1">
    <source>
        <dbReference type="SAM" id="MobiDB-lite"/>
    </source>
</evidence>
<reference evidence="2 3" key="1">
    <citation type="submission" date="2018-02" db="EMBL/GenBank/DDBJ databases">
        <title>Draft genome sequence of Mycobacterium virginiense isolated from mud of a swine farm in Japan.</title>
        <authorList>
            <person name="Ohya K."/>
        </authorList>
    </citation>
    <scope>NUCLEOTIDE SEQUENCE [LARGE SCALE GENOMIC DNA]</scope>
    <source>
        <strain evidence="2 3">GF75</strain>
    </source>
</reference>
<evidence type="ECO:0000313" key="3">
    <source>
        <dbReference type="Proteomes" id="UP000237911"/>
    </source>
</evidence>
<accession>A0A9X7IMA4</accession>
<feature type="compositionally biased region" description="Basic and acidic residues" evidence="1">
    <location>
        <begin position="82"/>
        <end position="91"/>
    </location>
</feature>
<organism evidence="2 3">
    <name type="scientific">Mycolicibacter virginiensis</name>
    <dbReference type="NCBI Taxonomy" id="1795032"/>
    <lineage>
        <taxon>Bacteria</taxon>
        <taxon>Bacillati</taxon>
        <taxon>Actinomycetota</taxon>
        <taxon>Actinomycetes</taxon>
        <taxon>Mycobacteriales</taxon>
        <taxon>Mycobacteriaceae</taxon>
        <taxon>Mycolicibacter</taxon>
    </lineage>
</organism>
<keyword evidence="3" id="KW-1185">Reference proteome</keyword>
<sequence length="139" mass="14460">MHPGARMSFELDVAGGAEVLKEMAAPLITEIAGQVAAGAGPNAVVKMRVTDRARASVTVPADEQAVDGVLTRAAAAVGLEVVPRKPRESGGKTRKTRSSGKTRKPRPKATPVEAAASGDANEAWVAARRAQRAQRRAGR</sequence>
<dbReference type="EMBL" id="PUEV01000056">
    <property type="protein sequence ID" value="PQM51825.1"/>
    <property type="molecule type" value="Genomic_DNA"/>
</dbReference>
<protein>
    <submittedName>
        <fullName evidence="2">Uncharacterized protein</fullName>
    </submittedName>
</protein>
<proteinExistence type="predicted"/>
<name>A0A9X7IMA4_9MYCO</name>
<comment type="caution">
    <text evidence="2">The sequence shown here is derived from an EMBL/GenBank/DDBJ whole genome shotgun (WGS) entry which is preliminary data.</text>
</comment>